<dbReference type="RefSeq" id="WP_179668287.1">
    <property type="nucleotide sequence ID" value="NZ_JACCFP010000001.1"/>
</dbReference>
<reference evidence="1 2" key="1">
    <citation type="submission" date="2020-07" db="EMBL/GenBank/DDBJ databases">
        <title>Sequencing the genomes of 1000 actinobacteria strains.</title>
        <authorList>
            <person name="Klenk H.-P."/>
        </authorList>
    </citation>
    <scope>NUCLEOTIDE SEQUENCE [LARGE SCALE GENOMIC DNA]</scope>
    <source>
        <strain evidence="1 2">DSM 103833</strain>
    </source>
</reference>
<gene>
    <name evidence="1" type="ORF">HNR19_002548</name>
</gene>
<accession>A0A853C0U1</accession>
<name>A0A853C0U1_9ACTN</name>
<protein>
    <submittedName>
        <fullName evidence="1">Uncharacterized protein</fullName>
    </submittedName>
</protein>
<dbReference type="Proteomes" id="UP000530424">
    <property type="component" value="Unassembled WGS sequence"/>
</dbReference>
<comment type="caution">
    <text evidence="1">The sequence shown here is derived from an EMBL/GenBank/DDBJ whole genome shotgun (WGS) entry which is preliminary data.</text>
</comment>
<keyword evidence="2" id="KW-1185">Reference proteome</keyword>
<proteinExistence type="predicted"/>
<evidence type="ECO:0000313" key="2">
    <source>
        <dbReference type="Proteomes" id="UP000530424"/>
    </source>
</evidence>
<organism evidence="1 2">
    <name type="scientific">Nocardioides thalensis</name>
    <dbReference type="NCBI Taxonomy" id="1914755"/>
    <lineage>
        <taxon>Bacteria</taxon>
        <taxon>Bacillati</taxon>
        <taxon>Actinomycetota</taxon>
        <taxon>Actinomycetes</taxon>
        <taxon>Propionibacteriales</taxon>
        <taxon>Nocardioidaceae</taxon>
        <taxon>Nocardioides</taxon>
    </lineage>
</organism>
<dbReference type="AlphaFoldDB" id="A0A853C0U1"/>
<sequence>MSRTPFCWVRRDWMPVPLPGLILEWRRDEQGWIALVAVIEQTPSRVVIEWFRPQNLRPVPASPSLGSRYG</sequence>
<evidence type="ECO:0000313" key="1">
    <source>
        <dbReference type="EMBL" id="NYJ01850.1"/>
    </source>
</evidence>
<dbReference type="EMBL" id="JACCFP010000001">
    <property type="protein sequence ID" value="NYJ01850.1"/>
    <property type="molecule type" value="Genomic_DNA"/>
</dbReference>